<name>A0ABD2W3J8_9HYME</name>
<accession>A0ABD2W3J8</accession>
<proteinExistence type="predicted"/>
<evidence type="ECO:0000313" key="3">
    <source>
        <dbReference type="Proteomes" id="UP001627154"/>
    </source>
</evidence>
<dbReference type="AlphaFoldDB" id="A0ABD2W3J8"/>
<feature type="compositionally biased region" description="Polar residues" evidence="1">
    <location>
        <begin position="160"/>
        <end position="178"/>
    </location>
</feature>
<feature type="region of interest" description="Disordered" evidence="1">
    <location>
        <begin position="1"/>
        <end position="66"/>
    </location>
</feature>
<sequence length="291" mass="33117">MSRLIQRPGAWPNREKSPEWQEEENNGAKSAPNGSNGDSKDSQKLTLKTWDSLTSDPATWPFKLPGAKPWPKYKNGVAYNPNAAIVRKLGLITDKQQSSKNAKDSRKQNDKSFKNAWDLELGGNTRTIDNVILHYHVREHKFVQLIKGNNAILHHHVREQSSSSGKTAPSCTITSASTTDDEEQQSSYVDEKKIKTDNAVRDKEIIEEEKSINNNFQDIETEVVNFDPDFENLPSFSDLRDPNLDHSYPALDKPLEDRPPLFEIEVFVNGNKRKIPCLAIKKYDLIKMMKK</sequence>
<organism evidence="2 3">
    <name type="scientific">Trichogramma kaykai</name>
    <dbReference type="NCBI Taxonomy" id="54128"/>
    <lineage>
        <taxon>Eukaryota</taxon>
        <taxon>Metazoa</taxon>
        <taxon>Ecdysozoa</taxon>
        <taxon>Arthropoda</taxon>
        <taxon>Hexapoda</taxon>
        <taxon>Insecta</taxon>
        <taxon>Pterygota</taxon>
        <taxon>Neoptera</taxon>
        <taxon>Endopterygota</taxon>
        <taxon>Hymenoptera</taxon>
        <taxon>Apocrita</taxon>
        <taxon>Proctotrupomorpha</taxon>
        <taxon>Chalcidoidea</taxon>
        <taxon>Trichogrammatidae</taxon>
        <taxon>Trichogramma</taxon>
    </lineage>
</organism>
<feature type="compositionally biased region" description="Polar residues" evidence="1">
    <location>
        <begin position="44"/>
        <end position="57"/>
    </location>
</feature>
<gene>
    <name evidence="2" type="ORF">TKK_017432</name>
</gene>
<evidence type="ECO:0000256" key="1">
    <source>
        <dbReference type="SAM" id="MobiDB-lite"/>
    </source>
</evidence>
<keyword evidence="3" id="KW-1185">Reference proteome</keyword>
<reference evidence="2 3" key="1">
    <citation type="journal article" date="2024" name="bioRxiv">
        <title>A reference genome for Trichogramma kaykai: A tiny desert-dwelling parasitoid wasp with competing sex-ratio distorters.</title>
        <authorList>
            <person name="Culotta J."/>
            <person name="Lindsey A.R."/>
        </authorList>
    </citation>
    <scope>NUCLEOTIDE SEQUENCE [LARGE SCALE GENOMIC DNA]</scope>
    <source>
        <strain evidence="2 3">KSX58</strain>
    </source>
</reference>
<evidence type="ECO:0000313" key="2">
    <source>
        <dbReference type="EMBL" id="KAL3387105.1"/>
    </source>
</evidence>
<feature type="region of interest" description="Disordered" evidence="1">
    <location>
        <begin position="157"/>
        <end position="189"/>
    </location>
</feature>
<protein>
    <submittedName>
        <fullName evidence="2">Uncharacterized protein</fullName>
    </submittedName>
</protein>
<comment type="caution">
    <text evidence="2">The sequence shown here is derived from an EMBL/GenBank/DDBJ whole genome shotgun (WGS) entry which is preliminary data.</text>
</comment>
<dbReference type="EMBL" id="JBJJXI010000139">
    <property type="protein sequence ID" value="KAL3387105.1"/>
    <property type="molecule type" value="Genomic_DNA"/>
</dbReference>
<dbReference type="Proteomes" id="UP001627154">
    <property type="component" value="Unassembled WGS sequence"/>
</dbReference>